<dbReference type="InterPro" id="IPR036219">
    <property type="entry name" value="eEF-1beta-like_sf"/>
</dbReference>
<organism evidence="9 10">
    <name type="scientific">Candidatus Methanocrinis natronophilus</name>
    <dbReference type="NCBI Taxonomy" id="3033396"/>
    <lineage>
        <taxon>Archaea</taxon>
        <taxon>Methanobacteriati</taxon>
        <taxon>Methanobacteriota</taxon>
        <taxon>Stenosarchaea group</taxon>
        <taxon>Methanomicrobia</taxon>
        <taxon>Methanotrichales</taxon>
        <taxon>Methanotrichaceae</taxon>
        <taxon>Methanocrinis</taxon>
    </lineage>
</organism>
<dbReference type="HAMAP" id="MF_00043">
    <property type="entry name" value="EF1_beta"/>
    <property type="match status" value="1"/>
</dbReference>
<evidence type="ECO:0000256" key="4">
    <source>
        <dbReference type="ARBA" id="ARBA00022768"/>
    </source>
</evidence>
<evidence type="ECO:0000313" key="9">
    <source>
        <dbReference type="EMBL" id="MDF0590562.1"/>
    </source>
</evidence>
<gene>
    <name evidence="7" type="primary">ef1b</name>
    <name evidence="9" type="ORF">P0O15_05150</name>
</gene>
<evidence type="ECO:0000256" key="1">
    <source>
        <dbReference type="ARBA" id="ARBA00003815"/>
    </source>
</evidence>
<evidence type="ECO:0000256" key="6">
    <source>
        <dbReference type="ARBA" id="ARBA00032274"/>
    </source>
</evidence>
<dbReference type="Gene3D" id="3.30.70.60">
    <property type="match status" value="1"/>
</dbReference>
<dbReference type="Proteomes" id="UP001220010">
    <property type="component" value="Unassembled WGS sequence"/>
</dbReference>
<sequence>MGEVAAKLKVMPEGTEVDMERLKDAIKAVLPEGARLHGFAEEPIAFGLKALMVAVILAEGVTGTDGLEAAVASVEGVQSVEVEGVGLL</sequence>
<keyword evidence="5 7" id="KW-0648">Protein biosynthesis</keyword>
<dbReference type="PIRSF" id="PIRSF006521">
    <property type="entry name" value="Transl_elong_EF1B_B_arc"/>
    <property type="match status" value="1"/>
</dbReference>
<comment type="similarity">
    <text evidence="2 7">Belongs to the EF-1-beta/EF-1-delta family.</text>
</comment>
<dbReference type="Pfam" id="PF00736">
    <property type="entry name" value="EF1_GNE"/>
    <property type="match status" value="1"/>
</dbReference>
<evidence type="ECO:0000256" key="3">
    <source>
        <dbReference type="ARBA" id="ARBA00017600"/>
    </source>
</evidence>
<keyword evidence="10" id="KW-1185">Reference proteome</keyword>
<protein>
    <recommendedName>
        <fullName evidence="3 7">Elongation factor 1-beta</fullName>
        <shortName evidence="7">EF-1-beta</shortName>
    </recommendedName>
    <alternativeName>
        <fullName evidence="6 7">aEF-1beta</fullName>
    </alternativeName>
</protein>
<dbReference type="NCBIfam" id="NF001670">
    <property type="entry name" value="PRK00435.1"/>
    <property type="match status" value="1"/>
</dbReference>
<dbReference type="PANTHER" id="PTHR39647">
    <property type="entry name" value="ELONGATION FACTOR 1-BETA"/>
    <property type="match status" value="1"/>
</dbReference>
<dbReference type="InterPro" id="IPR014038">
    <property type="entry name" value="EF1B_bsu/dsu_GNE"/>
</dbReference>
<dbReference type="NCBIfam" id="TIGR00489">
    <property type="entry name" value="aEF-1_beta"/>
    <property type="match status" value="1"/>
</dbReference>
<evidence type="ECO:0000256" key="7">
    <source>
        <dbReference type="HAMAP-Rule" id="MF_00043"/>
    </source>
</evidence>
<dbReference type="PANTHER" id="PTHR39647:SF1">
    <property type="entry name" value="ELONGATION FACTOR 1-BETA"/>
    <property type="match status" value="1"/>
</dbReference>
<evidence type="ECO:0000313" key="10">
    <source>
        <dbReference type="Proteomes" id="UP001220010"/>
    </source>
</evidence>
<evidence type="ECO:0000259" key="8">
    <source>
        <dbReference type="SMART" id="SM00888"/>
    </source>
</evidence>
<accession>A0ABT5X7K8</accession>
<evidence type="ECO:0000256" key="5">
    <source>
        <dbReference type="ARBA" id="ARBA00022917"/>
    </source>
</evidence>
<evidence type="ECO:0000256" key="2">
    <source>
        <dbReference type="ARBA" id="ARBA00007411"/>
    </source>
</evidence>
<dbReference type="InterPro" id="IPR004542">
    <property type="entry name" value="Transl_elong_EF1B_B_arc"/>
</dbReference>
<name>A0ABT5X7K8_9EURY</name>
<dbReference type="SUPFAM" id="SSF54984">
    <property type="entry name" value="eEF-1beta-like"/>
    <property type="match status" value="1"/>
</dbReference>
<feature type="domain" description="Translation elongation factor EF1B beta/delta subunit guanine nucleotide exchange" evidence="8">
    <location>
        <begin position="3"/>
        <end position="88"/>
    </location>
</feature>
<proteinExistence type="inferred from homology"/>
<keyword evidence="4 7" id="KW-0251">Elongation factor</keyword>
<dbReference type="GO" id="GO:0003746">
    <property type="term" value="F:translation elongation factor activity"/>
    <property type="evidence" value="ECO:0007669"/>
    <property type="project" value="UniProtKB-KW"/>
</dbReference>
<dbReference type="CDD" id="cd00292">
    <property type="entry name" value="EF1B"/>
    <property type="match status" value="1"/>
</dbReference>
<dbReference type="InterPro" id="IPR014717">
    <property type="entry name" value="Transl_elong_EF1B/ribsomal_bS6"/>
</dbReference>
<comment type="function">
    <text evidence="1 7">Promotes the exchange of GDP for GTP in EF-1-alpha/GDP, thus allowing the regeneration of EF-1-alpha/GTP that could then be used to form the ternary complex EF-1-alpha/GTP/AAtRNA.</text>
</comment>
<reference evidence="9 10" key="1">
    <citation type="submission" date="2023-03" db="EMBL/GenBank/DDBJ databases">
        <title>WGS of Methanotrichaceae archaeon Mx.</title>
        <authorList>
            <person name="Sorokin D.Y."/>
            <person name="Merkel A.Y."/>
        </authorList>
    </citation>
    <scope>NUCLEOTIDE SEQUENCE [LARGE SCALE GENOMIC DNA]</scope>
    <source>
        <strain evidence="9 10">Mx</strain>
    </source>
</reference>
<dbReference type="EMBL" id="JARFPK010000014">
    <property type="protein sequence ID" value="MDF0590562.1"/>
    <property type="molecule type" value="Genomic_DNA"/>
</dbReference>
<dbReference type="RefSeq" id="WP_316966307.1">
    <property type="nucleotide sequence ID" value="NZ_JARFPK010000014.1"/>
</dbReference>
<dbReference type="SMART" id="SM00888">
    <property type="entry name" value="EF1_GNE"/>
    <property type="match status" value="1"/>
</dbReference>
<comment type="caution">
    <text evidence="9">The sequence shown here is derived from an EMBL/GenBank/DDBJ whole genome shotgun (WGS) entry which is preliminary data.</text>
</comment>